<organism evidence="4 5">
    <name type="scientific">Kangiella taiwanensis</name>
    <dbReference type="NCBI Taxonomy" id="1079179"/>
    <lineage>
        <taxon>Bacteria</taxon>
        <taxon>Pseudomonadati</taxon>
        <taxon>Pseudomonadota</taxon>
        <taxon>Gammaproteobacteria</taxon>
        <taxon>Kangiellales</taxon>
        <taxon>Kangiellaceae</taxon>
        <taxon>Kangiella</taxon>
    </lineage>
</organism>
<dbReference type="Gene3D" id="3.40.30.10">
    <property type="entry name" value="Glutaredoxin"/>
    <property type="match status" value="1"/>
</dbReference>
<keyword evidence="1" id="KW-0574">Periplasm</keyword>
<reference evidence="5" key="1">
    <citation type="journal article" date="2019" name="Int. J. Syst. Evol. Microbiol.">
        <title>The Global Catalogue of Microorganisms (GCM) 10K type strain sequencing project: providing services to taxonomists for standard genome sequencing and annotation.</title>
        <authorList>
            <consortium name="The Broad Institute Genomics Platform"/>
            <consortium name="The Broad Institute Genome Sequencing Center for Infectious Disease"/>
            <person name="Wu L."/>
            <person name="Ma J."/>
        </authorList>
    </citation>
    <scope>NUCLEOTIDE SEQUENCE [LARGE SCALE GENOMIC DNA]</scope>
    <source>
        <strain evidence="5">JCM 17727</strain>
    </source>
</reference>
<proteinExistence type="inferred from homology"/>
<dbReference type="NCBIfam" id="NF008657">
    <property type="entry name" value="PRK11657.1"/>
    <property type="match status" value="1"/>
</dbReference>
<evidence type="ECO:0000256" key="2">
    <source>
        <dbReference type="SAM" id="MobiDB-lite"/>
    </source>
</evidence>
<feature type="signal peptide" evidence="1">
    <location>
        <begin position="1"/>
        <end position="19"/>
    </location>
</feature>
<dbReference type="PANTHER" id="PTHR35272">
    <property type="entry name" value="THIOL:DISULFIDE INTERCHANGE PROTEIN DSBC-RELATED"/>
    <property type="match status" value="1"/>
</dbReference>
<keyword evidence="1" id="KW-0732">Signal</keyword>
<feature type="compositionally biased region" description="Polar residues" evidence="2">
    <location>
        <begin position="25"/>
        <end position="39"/>
    </location>
</feature>
<gene>
    <name evidence="4" type="primary">dsbG</name>
    <name evidence="4" type="ORF">GCM10023150_08010</name>
</gene>
<dbReference type="EMBL" id="BAABFU010000001">
    <property type="protein sequence ID" value="GAA4346533.1"/>
    <property type="molecule type" value="Genomic_DNA"/>
</dbReference>
<evidence type="ECO:0000313" key="5">
    <source>
        <dbReference type="Proteomes" id="UP001501294"/>
    </source>
</evidence>
<sequence>MKYVKVLLLAATVSLTACADDSSKDSMSTTETSEQNQEQGALERVKQYPAPIESIIDQGVEIIDTFEAPAGMIGYAGMMRGKPLAIYVTKDKEHAIVGTLIDAEGVNLTVDVMDQLVEGPRMDRVWKELEDSAWVADGSDEAPVVIYTFTDTNCPYCHKFREAADPWIKAGEVQFRHILVAILRQSSMDKGATILGSDDPEAMMEKHHEQFAQGGVEIDKKAVEKGQVRIQLNTNMMQRLGFGATPTSFYKDLDGKVKSVQGMPQGDMLEDMMGSPKPD</sequence>
<dbReference type="PROSITE" id="PS51257">
    <property type="entry name" value="PROKAR_LIPOPROTEIN"/>
    <property type="match status" value="1"/>
</dbReference>
<protein>
    <recommendedName>
        <fullName evidence="1">Thiol:disulfide interchange protein</fullName>
    </recommendedName>
</protein>
<evidence type="ECO:0000256" key="1">
    <source>
        <dbReference type="RuleBase" id="RU364038"/>
    </source>
</evidence>
<feature type="domain" description="Thioredoxin-like fold" evidence="3">
    <location>
        <begin position="144"/>
        <end position="265"/>
    </location>
</feature>
<dbReference type="InterPro" id="IPR051470">
    <property type="entry name" value="Thiol:disulfide_interchange"/>
</dbReference>
<dbReference type="SUPFAM" id="SSF52833">
    <property type="entry name" value="Thioredoxin-like"/>
    <property type="match status" value="1"/>
</dbReference>
<accession>A0ABP8HX87</accession>
<dbReference type="InterPro" id="IPR036249">
    <property type="entry name" value="Thioredoxin-like_sf"/>
</dbReference>
<dbReference type="RefSeq" id="WP_223576881.1">
    <property type="nucleotide sequence ID" value="NZ_BAABFU010000001.1"/>
</dbReference>
<dbReference type="Gene3D" id="3.10.450.70">
    <property type="entry name" value="Disulphide bond isomerase, DsbC/G, N-terminal"/>
    <property type="match status" value="1"/>
</dbReference>
<dbReference type="SUPFAM" id="SSF54423">
    <property type="entry name" value="DsbC/DsbG N-terminal domain-like"/>
    <property type="match status" value="1"/>
</dbReference>
<evidence type="ECO:0000313" key="4">
    <source>
        <dbReference type="EMBL" id="GAA4346533.1"/>
    </source>
</evidence>
<comment type="subcellular location">
    <subcellularLocation>
        <location evidence="1">Periplasm</location>
    </subcellularLocation>
</comment>
<dbReference type="Pfam" id="PF13098">
    <property type="entry name" value="Thioredoxin_2"/>
    <property type="match status" value="1"/>
</dbReference>
<feature type="chain" id="PRO_5044949813" description="Thiol:disulfide interchange protein" evidence="1">
    <location>
        <begin position="20"/>
        <end position="279"/>
    </location>
</feature>
<dbReference type="InterPro" id="IPR033954">
    <property type="entry name" value="DiS-bond_Isoase_DsbC/G"/>
</dbReference>
<keyword evidence="5" id="KW-1185">Reference proteome</keyword>
<comment type="function">
    <text evidence="1">Required for disulfide bond formation in some periplasmic proteins. Acts by transferring its disulfide bond to other proteins and is reduced in the process.</text>
</comment>
<dbReference type="CDD" id="cd03020">
    <property type="entry name" value="DsbA_DsbC_DsbG"/>
    <property type="match status" value="1"/>
</dbReference>
<keyword evidence="1" id="KW-0676">Redox-active center</keyword>
<dbReference type="PANTHER" id="PTHR35272:SF4">
    <property type="entry name" value="THIOL:DISULFIDE INTERCHANGE PROTEIN DSBG"/>
    <property type="match status" value="1"/>
</dbReference>
<comment type="similarity">
    <text evidence="1">Belongs to the thioredoxin family. DsbC subfamily.</text>
</comment>
<dbReference type="InterPro" id="IPR009094">
    <property type="entry name" value="DiS-bond_isomerase_DsbC/G_N_sf"/>
</dbReference>
<feature type="region of interest" description="Disordered" evidence="2">
    <location>
        <begin position="20"/>
        <end position="44"/>
    </location>
</feature>
<dbReference type="InterPro" id="IPR012336">
    <property type="entry name" value="Thioredoxin-like_fold"/>
</dbReference>
<name>A0ABP8HX87_9GAMM</name>
<comment type="caution">
    <text evidence="4">The sequence shown here is derived from an EMBL/GenBank/DDBJ whole genome shotgun (WGS) entry which is preliminary data.</text>
</comment>
<dbReference type="Proteomes" id="UP001501294">
    <property type="component" value="Unassembled WGS sequence"/>
</dbReference>
<evidence type="ECO:0000259" key="3">
    <source>
        <dbReference type="Pfam" id="PF13098"/>
    </source>
</evidence>